<dbReference type="Gene3D" id="3.40.50.720">
    <property type="entry name" value="NAD(P)-binding Rossmann-like Domain"/>
    <property type="match status" value="1"/>
</dbReference>
<feature type="signal peptide" evidence="1">
    <location>
        <begin position="1"/>
        <end position="18"/>
    </location>
</feature>
<comment type="caution">
    <text evidence="2">The sequence shown here is derived from an EMBL/GenBank/DDBJ whole genome shotgun (WGS) entry which is preliminary data.</text>
</comment>
<organism evidence="2 3">
    <name type="scientific">Cyclotella atomus</name>
    <dbReference type="NCBI Taxonomy" id="382360"/>
    <lineage>
        <taxon>Eukaryota</taxon>
        <taxon>Sar</taxon>
        <taxon>Stramenopiles</taxon>
        <taxon>Ochrophyta</taxon>
        <taxon>Bacillariophyta</taxon>
        <taxon>Coscinodiscophyceae</taxon>
        <taxon>Thalassiosirophycidae</taxon>
        <taxon>Stephanodiscales</taxon>
        <taxon>Stephanodiscaceae</taxon>
        <taxon>Cyclotella</taxon>
    </lineage>
</organism>
<dbReference type="EMBL" id="JALLPJ020001394">
    <property type="protein sequence ID" value="KAL3765895.1"/>
    <property type="molecule type" value="Genomic_DNA"/>
</dbReference>
<proteinExistence type="predicted"/>
<feature type="chain" id="PRO_5044749676" evidence="1">
    <location>
        <begin position="19"/>
        <end position="347"/>
    </location>
</feature>
<dbReference type="AlphaFoldDB" id="A0ABD3MPG6"/>
<sequence>MLKFLFITAALAPRHTSGFIPAKPPSIQRDKPFTRLSVIKIANAEGCAAVPFEKKKIAVFGAGGYLGAVVFGFLQRASTLYGTGIAGGSSPRAIGATRTTSEALNKVLTPCFKLAYAGEDLVRLVDTTNKDYITDRLKSFDAAVLGTVYQLESRTVTGNTYEKTPNDKTFDFYLDERYGVNEAGVPADDSEYHLQMFETTVHACKDSGSIHHLVVLETPRTKRPVEFINILERENMPYTYIRAKHFKKDKTYSFEKGVKDKLNIKLLHKGTTALSEDQPKEDDALYREDLAALIVQSLMSLNWKKSRILEVSAAESIVSEAPSKKQKFDKEWCPNSQVYAEMLASLT</sequence>
<dbReference type="Proteomes" id="UP001530400">
    <property type="component" value="Unassembled WGS sequence"/>
</dbReference>
<keyword evidence="1" id="KW-0732">Signal</keyword>
<reference evidence="2 3" key="1">
    <citation type="submission" date="2024-10" db="EMBL/GenBank/DDBJ databases">
        <title>Updated reference genomes for cyclostephanoid diatoms.</title>
        <authorList>
            <person name="Roberts W.R."/>
            <person name="Alverson A.J."/>
        </authorList>
    </citation>
    <scope>NUCLEOTIDE SEQUENCE [LARGE SCALE GENOMIC DNA]</scope>
    <source>
        <strain evidence="2 3">AJA010-31</strain>
    </source>
</reference>
<keyword evidence="3" id="KW-1185">Reference proteome</keyword>
<gene>
    <name evidence="2" type="ORF">ACHAWO_007582</name>
</gene>
<name>A0ABD3MPG6_9STRA</name>
<evidence type="ECO:0000313" key="2">
    <source>
        <dbReference type="EMBL" id="KAL3765895.1"/>
    </source>
</evidence>
<evidence type="ECO:0000256" key="1">
    <source>
        <dbReference type="SAM" id="SignalP"/>
    </source>
</evidence>
<evidence type="ECO:0000313" key="3">
    <source>
        <dbReference type="Proteomes" id="UP001530400"/>
    </source>
</evidence>
<protein>
    <submittedName>
        <fullName evidence="2">Uncharacterized protein</fullName>
    </submittedName>
</protein>
<accession>A0ABD3MPG6</accession>